<accession>A0A6G7ZKL2</accession>
<reference evidence="4 5" key="1">
    <citation type="submission" date="2020-03" db="EMBL/GenBank/DDBJ databases">
        <title>Sphingomonas sp. nov., isolated from fish.</title>
        <authorList>
            <person name="Hyun D.-W."/>
            <person name="Bae J.-W."/>
        </authorList>
    </citation>
    <scope>NUCLEOTIDE SEQUENCE [LARGE SCALE GENOMIC DNA]</scope>
    <source>
        <strain evidence="4 5">HDW15C</strain>
    </source>
</reference>
<comment type="subcellular location">
    <subcellularLocation>
        <location evidence="1">Cell outer membrane</location>
    </subcellularLocation>
</comment>
<keyword evidence="3" id="KW-0998">Cell outer membrane</keyword>
<dbReference type="Gene3D" id="2.40.170.20">
    <property type="entry name" value="TonB-dependent receptor, beta-barrel domain"/>
    <property type="match status" value="1"/>
</dbReference>
<evidence type="ECO:0000256" key="2">
    <source>
        <dbReference type="ARBA" id="ARBA00023136"/>
    </source>
</evidence>
<dbReference type="AlphaFoldDB" id="A0A6G7ZKL2"/>
<evidence type="ECO:0000256" key="3">
    <source>
        <dbReference type="ARBA" id="ARBA00023237"/>
    </source>
</evidence>
<dbReference type="SUPFAM" id="SSF56935">
    <property type="entry name" value="Porins"/>
    <property type="match status" value="1"/>
</dbReference>
<evidence type="ECO:0000313" key="5">
    <source>
        <dbReference type="Proteomes" id="UP000502502"/>
    </source>
</evidence>
<dbReference type="GO" id="GO:0009279">
    <property type="term" value="C:cell outer membrane"/>
    <property type="evidence" value="ECO:0007669"/>
    <property type="project" value="UniProtKB-SubCell"/>
</dbReference>
<dbReference type="EMBL" id="CP049871">
    <property type="protein sequence ID" value="QIL01473.1"/>
    <property type="molecule type" value="Genomic_DNA"/>
</dbReference>
<dbReference type="KEGG" id="ssin:G7078_00825"/>
<dbReference type="PANTHER" id="PTHR47234">
    <property type="match status" value="1"/>
</dbReference>
<dbReference type="RefSeq" id="WP_166092022.1">
    <property type="nucleotide sequence ID" value="NZ_CP049871.1"/>
</dbReference>
<protein>
    <submittedName>
        <fullName evidence="4">TonB-dependent receptor</fullName>
    </submittedName>
</protein>
<dbReference type="PANTHER" id="PTHR47234:SF1">
    <property type="entry name" value="TONB-DEPENDENT RECEPTOR"/>
    <property type="match status" value="1"/>
</dbReference>
<proteinExistence type="predicted"/>
<evidence type="ECO:0000313" key="4">
    <source>
        <dbReference type="EMBL" id="QIL01473.1"/>
    </source>
</evidence>
<keyword evidence="5" id="KW-1185">Reference proteome</keyword>
<keyword evidence="4" id="KW-0675">Receptor</keyword>
<evidence type="ECO:0000256" key="1">
    <source>
        <dbReference type="ARBA" id="ARBA00004442"/>
    </source>
</evidence>
<dbReference type="Proteomes" id="UP000502502">
    <property type="component" value="Chromosome"/>
</dbReference>
<keyword evidence="2" id="KW-0472">Membrane</keyword>
<dbReference type="InterPro" id="IPR036942">
    <property type="entry name" value="Beta-barrel_TonB_sf"/>
</dbReference>
<gene>
    <name evidence="4" type="ORF">G7078_00825</name>
</gene>
<organism evidence="4 5">
    <name type="scientific">Sphingomonas sinipercae</name>
    <dbReference type="NCBI Taxonomy" id="2714944"/>
    <lineage>
        <taxon>Bacteria</taxon>
        <taxon>Pseudomonadati</taxon>
        <taxon>Pseudomonadota</taxon>
        <taxon>Alphaproteobacteria</taxon>
        <taxon>Sphingomonadales</taxon>
        <taxon>Sphingomonadaceae</taxon>
        <taxon>Sphingomonas</taxon>
    </lineage>
</organism>
<name>A0A6G7ZKL2_9SPHN</name>
<sequence length="848" mass="90926">MIQDTGHRLTWRRVAGVLLLSSVAMPGRADIGAAAAEVQASQPRDPYRDEIIVIGRRLQGVIPERNLDEDEIRGFGANTIDELIGELAGDAGDGDEPLIFVNGERVSGAGDIGDFPIEALRAAQVLPRGSAVGRGGSASQRVLSLTLKDRLRSVTVSAAHRLATEGEFTADRGDSIFTHIRGSTRANLSFRIEDQSALFESDRGIVQPAANYPFAQGGNIIAYPALAGEIDPALSAIAGTPVTVAAVPGGDNFGLGAFAAGANQAAITDLGAFRTLLPGLRNYDLNGTFGTRLSPWLTGSSTLRFSRSTSKSSRGLPSVLVAINEANTFSPFTQDVALAAYGTTPFRSRSRSDSGEGSATLNANVGLWTGTLVARHLRAKSVLDSQRQSTFAPVLVADTLNPFTADFDDFIHIEDDRAVTRTRTTLSQLTLTGPAGELPAGTIRATVEGKVAWYAIDSESSFTGGDLRKYRRSEQGVRGALEVPLASREGQVLSKLGNLDASVEFGATHFSDAGTLTRHSLGLTWEPSISFRLRGSIEKKEMPALIETLGNPVIVVPGVRVFDPLTGATTDVIQISGGNPDLKPESTTIRRLTGLVRLIPSIELQLNAEYTDTDRRNFISALPEASAAVTLAFPDRFVRNADGVLTSVDLRPVNFESEREKRLRWGLSMSKPLGTAPAVVRKPGMRPPLPRTILQLSANHSMVFSNEIRIRPELDPVDLLGGGAIGIGGGRLRHQLDATAGLASGGTGARIGLTWRGASELESRIDGVTERLRFSPVMLVNLRLFTDAERFIPGSKWAKGLRLSLEAVNLTNDRQSVRNALGETPLQYQPGYRDPTGRTIEFEIRKVF</sequence>